<dbReference type="InterPro" id="IPR036291">
    <property type="entry name" value="NAD(P)-bd_dom_sf"/>
</dbReference>
<dbReference type="Pfam" id="PF03435">
    <property type="entry name" value="Sacchrp_dh_NADP"/>
    <property type="match status" value="1"/>
</dbReference>
<evidence type="ECO:0000313" key="2">
    <source>
        <dbReference type="EMBL" id="GAA4487548.1"/>
    </source>
</evidence>
<dbReference type="PANTHER" id="PTHR43781">
    <property type="entry name" value="SACCHAROPINE DEHYDROGENASE"/>
    <property type="match status" value="1"/>
</dbReference>
<dbReference type="Proteomes" id="UP001500503">
    <property type="component" value="Unassembled WGS sequence"/>
</dbReference>
<evidence type="ECO:0000259" key="1">
    <source>
        <dbReference type="Pfam" id="PF03435"/>
    </source>
</evidence>
<dbReference type="EMBL" id="BAABHF010000012">
    <property type="protein sequence ID" value="GAA4487548.1"/>
    <property type="molecule type" value="Genomic_DNA"/>
</dbReference>
<protein>
    <submittedName>
        <fullName evidence="2">Saccharopine dehydrogenase NADP-binding domain-containing protein</fullName>
    </submittedName>
</protein>
<keyword evidence="3" id="KW-1185">Reference proteome</keyword>
<feature type="domain" description="Saccharopine dehydrogenase NADP binding" evidence="1">
    <location>
        <begin position="8"/>
        <end position="121"/>
    </location>
</feature>
<sequence>MVMTAPLIAIYGATGHTGRLVAAELIDRGQEIVLAGRDGAALEAMAGELGCRTVTAPLDDRAAIRGLAESADVLIHCAGPFSVTGDPVASAAAEAGCHYIDHAVEPHHVKHLFDTYQATAQRTGAIMIPSLSFYGGLGDLLAGAVTEGMADVARVTVAYAVTGWRMTTGALETARQLFAETVRIGFSDGARQVGYVEPRNVVFPFPPPVGPRSMIAPVPFPEAVTVPRHVPAREVEAMLTARTFEEEPVFTSEDADAQIRARTEFTVAVQAFGEHGDRAGHLSGHDLWRAAALASVTGALRLTGGEAPAKSGVLSPGEAFPAAPFLASLERLGAFTVTL</sequence>
<gene>
    <name evidence="2" type="ORF">GCM10023191_015560</name>
</gene>
<dbReference type="Gene3D" id="3.40.50.720">
    <property type="entry name" value="NAD(P)-binding Rossmann-like Domain"/>
    <property type="match status" value="1"/>
</dbReference>
<dbReference type="InterPro" id="IPR005097">
    <property type="entry name" value="Sacchrp_dh_NADP-bd"/>
</dbReference>
<comment type="caution">
    <text evidence="2">The sequence shown here is derived from an EMBL/GenBank/DDBJ whole genome shotgun (WGS) entry which is preliminary data.</text>
</comment>
<proteinExistence type="predicted"/>
<organism evidence="2 3">
    <name type="scientific">Actinoallomurus oryzae</name>
    <dbReference type="NCBI Taxonomy" id="502180"/>
    <lineage>
        <taxon>Bacteria</taxon>
        <taxon>Bacillati</taxon>
        <taxon>Actinomycetota</taxon>
        <taxon>Actinomycetes</taxon>
        <taxon>Streptosporangiales</taxon>
        <taxon>Thermomonosporaceae</taxon>
        <taxon>Actinoallomurus</taxon>
    </lineage>
</organism>
<name>A0ABP8PHI5_9ACTN</name>
<evidence type="ECO:0000313" key="3">
    <source>
        <dbReference type="Proteomes" id="UP001500503"/>
    </source>
</evidence>
<dbReference type="PANTHER" id="PTHR43781:SF1">
    <property type="entry name" value="SACCHAROPINE DEHYDROGENASE"/>
    <property type="match status" value="1"/>
</dbReference>
<accession>A0ABP8PHI5</accession>
<reference evidence="3" key="1">
    <citation type="journal article" date="2019" name="Int. J. Syst. Evol. Microbiol.">
        <title>The Global Catalogue of Microorganisms (GCM) 10K type strain sequencing project: providing services to taxonomists for standard genome sequencing and annotation.</title>
        <authorList>
            <consortium name="The Broad Institute Genomics Platform"/>
            <consortium name="The Broad Institute Genome Sequencing Center for Infectious Disease"/>
            <person name="Wu L."/>
            <person name="Ma J."/>
        </authorList>
    </citation>
    <scope>NUCLEOTIDE SEQUENCE [LARGE SCALE GENOMIC DNA]</scope>
    <source>
        <strain evidence="3">JCM 17933</strain>
    </source>
</reference>
<dbReference type="SUPFAM" id="SSF51735">
    <property type="entry name" value="NAD(P)-binding Rossmann-fold domains"/>
    <property type="match status" value="1"/>
</dbReference>